<proteinExistence type="predicted"/>
<keyword evidence="2" id="KW-1185">Reference proteome</keyword>
<gene>
    <name evidence="1" type="ORF">CS01_039</name>
</gene>
<reference evidence="1" key="1">
    <citation type="submission" date="2018-09" db="EMBL/GenBank/DDBJ databases">
        <title>Genome Analysis and Characterisation of Bacteriophage CS01 Active against Cronobacter sakazakii.</title>
        <authorList>
            <person name="Kim G.-H."/>
            <person name="Kim J."/>
            <person name="Yoon S.-S."/>
        </authorList>
    </citation>
    <scope>NUCLEOTIDE SEQUENCE [LARGE SCALE GENOMIC DNA]</scope>
</reference>
<organism evidence="1">
    <name type="scientific">Cronobacter phage CS01</name>
    <dbReference type="NCBI Taxonomy" id="2496544"/>
    <lineage>
        <taxon>Viruses</taxon>
        <taxon>Duplodnaviria</taxon>
        <taxon>Heunggongvirae</taxon>
        <taxon>Uroviricota</taxon>
        <taxon>Caudoviricetes</taxon>
        <taxon>Drexlerviridae</taxon>
        <taxon>Kyungwonvirus</taxon>
        <taxon>Kyungwonvirus CS01</taxon>
    </lineage>
</organism>
<evidence type="ECO:0000313" key="2">
    <source>
        <dbReference type="Proteomes" id="UP000279491"/>
    </source>
</evidence>
<name>A0A3B8DXD2_9CAUD</name>
<dbReference type="Proteomes" id="UP000279491">
    <property type="component" value="Segment"/>
</dbReference>
<accession>A0A3B8DXD2</accession>
<evidence type="ECO:0000313" key="1">
    <source>
        <dbReference type="EMBL" id="AYJ73327.1"/>
    </source>
</evidence>
<dbReference type="EMBL" id="MH845412">
    <property type="protein sequence ID" value="AYJ73327.1"/>
    <property type="molecule type" value="Genomic_DNA"/>
</dbReference>
<protein>
    <submittedName>
        <fullName evidence="1">Uncharacterized protein</fullName>
    </submittedName>
</protein>
<sequence>MKTVEILHASGYPENYFSGVKFPSRVNAKTYRFGDNAEHELQDLIQVAHEELVRIGYTGPRLECGTLNFGKFNHSWRDVEETPFDFWNALKSSRDVGALPA</sequence>